<proteinExistence type="predicted"/>
<name>A0A2A8PQ86_BACCE</name>
<accession>A0A2A8PQ86</accession>
<organism evidence="1 2">
    <name type="scientific">Bacillus cereus</name>
    <dbReference type="NCBI Taxonomy" id="1396"/>
    <lineage>
        <taxon>Bacteria</taxon>
        <taxon>Bacillati</taxon>
        <taxon>Bacillota</taxon>
        <taxon>Bacilli</taxon>
        <taxon>Bacillales</taxon>
        <taxon>Bacillaceae</taxon>
        <taxon>Bacillus</taxon>
        <taxon>Bacillus cereus group</taxon>
    </lineage>
</organism>
<dbReference type="RefSeq" id="WP_098381342.1">
    <property type="nucleotide sequence ID" value="NZ_NTWE01000068.1"/>
</dbReference>
<sequence>MDLDKVIGVEEAALLWGLSPGYIKNLCAKSEVIAKKIGKTWVIDATQNHPALCLYIKNIQGAPFVKEVYISEKSKNVAIQYVDSFDEYVTLNKNPGNDAKTYEEYFGTGDRINKILTQESARLLRQFSFLENVLINIPFKGIVYEIELNRDKLNSYLGYKIEDLSIQDRTWHQDFLEKHAYPKEGRAKLINEFVKIK</sequence>
<dbReference type="OrthoDB" id="2679662at2"/>
<dbReference type="Proteomes" id="UP000220635">
    <property type="component" value="Unassembled WGS sequence"/>
</dbReference>
<evidence type="ECO:0000313" key="2">
    <source>
        <dbReference type="Proteomes" id="UP000220635"/>
    </source>
</evidence>
<dbReference type="AlphaFoldDB" id="A0A2A8PQ86"/>
<protein>
    <submittedName>
        <fullName evidence="1">Uncharacterized protein</fullName>
    </submittedName>
</protein>
<dbReference type="EMBL" id="NTWE01000068">
    <property type="protein sequence ID" value="PEV95761.1"/>
    <property type="molecule type" value="Genomic_DNA"/>
</dbReference>
<comment type="caution">
    <text evidence="1">The sequence shown here is derived from an EMBL/GenBank/DDBJ whole genome shotgun (WGS) entry which is preliminary data.</text>
</comment>
<evidence type="ECO:0000313" key="1">
    <source>
        <dbReference type="EMBL" id="PEV95761.1"/>
    </source>
</evidence>
<gene>
    <name evidence="1" type="ORF">CN425_25860</name>
</gene>
<reference evidence="1 2" key="1">
    <citation type="submission" date="2017-09" db="EMBL/GenBank/DDBJ databases">
        <title>Large-scale bioinformatics analysis of Bacillus genomes uncovers conserved roles of natural products in bacterial physiology.</title>
        <authorList>
            <consortium name="Agbiome Team Llc"/>
            <person name="Bleich R.M."/>
            <person name="Grubbs K.J."/>
            <person name="Santa Maria K.C."/>
            <person name="Allen S.E."/>
            <person name="Farag S."/>
            <person name="Shank E.A."/>
            <person name="Bowers A."/>
        </authorList>
    </citation>
    <scope>NUCLEOTIDE SEQUENCE [LARGE SCALE GENOMIC DNA]</scope>
    <source>
        <strain evidence="1 2">AFS010695</strain>
    </source>
</reference>